<accession>A0A8J8SHC8</accession>
<dbReference type="EMBL" id="CP058649">
    <property type="protein sequence ID" value="QUI23456.1"/>
    <property type="molecule type" value="Genomic_DNA"/>
</dbReference>
<evidence type="ECO:0000313" key="1">
    <source>
        <dbReference type="EMBL" id="QUI23456.1"/>
    </source>
</evidence>
<protein>
    <submittedName>
        <fullName evidence="1">Uncharacterized protein</fullName>
    </submittedName>
</protein>
<dbReference type="Proteomes" id="UP000683246">
    <property type="component" value="Chromosome"/>
</dbReference>
<name>A0A8J8SHC8_9FIRM</name>
<dbReference type="RefSeq" id="WP_212694140.1">
    <property type="nucleotide sequence ID" value="NZ_CP058649.1"/>
</dbReference>
<proteinExistence type="predicted"/>
<sequence length="668" mass="77910">MAEIFDNEFFRTSGVEDFKLKNLGAPPKGFPTERVEDVYTDEVICETYEGRRKLFIEHVLNNPGADTIKGFFYELIRIQEGQTPIYEEALFKALDYVNGRWDCADFIISGMMRLYKQLGTSPLVSKKLLATIKTTILNFKYWPDEPGVDSMCYWTENHHIIFSSAEYLAGTWFPEDIFTNSGMTGMQKKEKAKKRIYKWLAFRFYTGFSEWLSNVYYDEDFVPLLNLYDFTDDIEMKRQVKQMIDLMLYDMAINSYKGMFTCTHGRTYTKEKLYPTKESTIDTAKLMFGLGCFANEDNMSAVIFTLSSYRMPEVIAKIAQNIDEPEWLSKQRVSIRLKDRKKWGLKKCTLENAMILLSFGGYSHPYSFNHLALMLDAYNWWDNKFFLELKSFKRLIQLGKHIGLTNLVAWVMRKDMSRNSFEESNVYTFRTPDYMMSTSQAYRPSYGGDQHHIWQATLDKSCVVFTTHPGGYGETAPDAYWHGNGFLPKSIQYKNVNITMYKTPSIPPIVMKKILDFTHAFFPKKRFDEVVEKNGWVFGRSNKGYVAIYSRNGYRWQTSGPYKDQELMADGKRNIWVTELGRQDTHGDFENFVKTIANAKLSFRGENVTYDSHDAGTISTGWYRGLSVNGQRISIKNYKRYDNKSCHTAFMQDVINIQFNDKQHVIRK</sequence>
<dbReference type="AlphaFoldDB" id="A0A8J8SHC8"/>
<gene>
    <name evidence="1" type="ORF">HZI73_14690</name>
</gene>
<organism evidence="1 2">
    <name type="scientific">Vallitalea pronyensis</name>
    <dbReference type="NCBI Taxonomy" id="1348613"/>
    <lineage>
        <taxon>Bacteria</taxon>
        <taxon>Bacillati</taxon>
        <taxon>Bacillota</taxon>
        <taxon>Clostridia</taxon>
        <taxon>Lachnospirales</taxon>
        <taxon>Vallitaleaceae</taxon>
        <taxon>Vallitalea</taxon>
    </lineage>
</organism>
<dbReference type="KEGG" id="vpy:HZI73_14690"/>
<keyword evidence="2" id="KW-1185">Reference proteome</keyword>
<reference evidence="1" key="1">
    <citation type="submission" date="2020-07" db="EMBL/GenBank/DDBJ databases">
        <title>Vallitalea pronyensis genome.</title>
        <authorList>
            <person name="Postec A."/>
        </authorList>
    </citation>
    <scope>NUCLEOTIDE SEQUENCE</scope>
    <source>
        <strain evidence="1">FatNI3</strain>
    </source>
</reference>
<evidence type="ECO:0000313" key="2">
    <source>
        <dbReference type="Proteomes" id="UP000683246"/>
    </source>
</evidence>